<dbReference type="AlphaFoldDB" id="A0A0E2EH77"/>
<organism evidence="2">
    <name type="scientific">Treponema denticola H-22</name>
    <dbReference type="NCBI Taxonomy" id="999432"/>
    <lineage>
        <taxon>Bacteria</taxon>
        <taxon>Pseudomonadati</taxon>
        <taxon>Spirochaetota</taxon>
        <taxon>Spirochaetia</taxon>
        <taxon>Spirochaetales</taxon>
        <taxon>Treponemataceae</taxon>
        <taxon>Treponema</taxon>
    </lineage>
</organism>
<reference evidence="2" key="1">
    <citation type="submission" date="2012-01" db="EMBL/GenBank/DDBJ databases">
        <title>The Genome Sequence of Treponema denticola H-22.</title>
        <authorList>
            <consortium name="The Broad Institute Genome Sequencing Platform"/>
            <person name="Earl A."/>
            <person name="Ward D."/>
            <person name="Feldgarden M."/>
            <person name="Gevers D."/>
            <person name="Blanton J.M."/>
            <person name="Fenno C.J."/>
            <person name="Baranova O.V."/>
            <person name="Mathney J."/>
            <person name="Dewhirst F.E."/>
            <person name="Izard J."/>
            <person name="Young S.K."/>
            <person name="Zeng Q."/>
            <person name="Gargeya S."/>
            <person name="Fitzgerald M."/>
            <person name="Haas B."/>
            <person name="Abouelleil A."/>
            <person name="Alvarado L."/>
            <person name="Arachchi H.M."/>
            <person name="Berlin A."/>
            <person name="Chapman S.B."/>
            <person name="Gearin G."/>
            <person name="Goldberg J."/>
            <person name="Griggs A."/>
            <person name="Gujja S."/>
            <person name="Hansen M."/>
            <person name="Heiman D."/>
            <person name="Howarth C."/>
            <person name="Larimer J."/>
            <person name="Lui A."/>
            <person name="MacDonald P.J.P."/>
            <person name="McCowen C."/>
            <person name="Montmayeur A."/>
            <person name="Murphy C."/>
            <person name="Neiman D."/>
            <person name="Pearson M."/>
            <person name="Priest M."/>
            <person name="Roberts A."/>
            <person name="Saif S."/>
            <person name="Shea T."/>
            <person name="Sisk P."/>
            <person name="Stolte C."/>
            <person name="Sykes S."/>
            <person name="Wortman J."/>
            <person name="Nusbaum C."/>
            <person name="Birren B."/>
        </authorList>
    </citation>
    <scope>NUCLEOTIDE SEQUENCE [LARGE SCALE GENOMIC DNA]</scope>
    <source>
        <strain evidence="2">H-22</strain>
    </source>
</reference>
<dbReference type="HOGENOM" id="CLU_105716_2_1_12"/>
<evidence type="ECO:0000313" key="2">
    <source>
        <dbReference type="EMBL" id="EMB33468.1"/>
    </source>
</evidence>
<accession>A0A0E2EH77</accession>
<dbReference type="InterPro" id="IPR019287">
    <property type="entry name" value="Hday_junct_resolvase-rel_dom"/>
</dbReference>
<name>A0A0E2EH77_TREDN</name>
<dbReference type="EMBL" id="AGDV01000011">
    <property type="protein sequence ID" value="EMB33468.1"/>
    <property type="molecule type" value="Genomic_DNA"/>
</dbReference>
<protein>
    <recommendedName>
        <fullName evidence="1">Holliday junction resolvase-related domain-containing protein</fullName>
    </recommendedName>
</protein>
<comment type="caution">
    <text evidence="2">The sequence shown here is derived from an EMBL/GenBank/DDBJ whole genome shotgun (WGS) entry which is preliminary data.</text>
</comment>
<dbReference type="PATRIC" id="fig|999432.5.peg.1333"/>
<gene>
    <name evidence="2" type="ORF">HMPREF9726_01282</name>
</gene>
<feature type="domain" description="Holliday junction resolvase-related" evidence="1">
    <location>
        <begin position="29"/>
        <end position="128"/>
    </location>
</feature>
<dbReference type="Proteomes" id="UP000011705">
    <property type="component" value="Chromosome"/>
</dbReference>
<evidence type="ECO:0000259" key="1">
    <source>
        <dbReference type="Pfam" id="PF10107"/>
    </source>
</evidence>
<dbReference type="RefSeq" id="WP_002684338.1">
    <property type="nucleotide sequence ID" value="NZ_CM001795.1"/>
</dbReference>
<sequence length="134" mass="15000">MIKIALGISIILIFFLLGLVIGKYKERSLNLKRVNEARKDAVKRSRAVLNGQLSEQLAPFFPDFPANPTEIRFIGQPVDYIAFNGASQGTITDISFIEIKTGSSALSPVERALKDAIEKKKIKYIEYRADLNNK</sequence>
<dbReference type="Pfam" id="PF10107">
    <property type="entry name" value="Endonuc_Holl"/>
    <property type="match status" value="1"/>
</dbReference>
<proteinExistence type="predicted"/>